<sequence length="565" mass="60366">MFKPRPRPVKSSNRPTSSLARTGPVVPPATVQTTPLASKTPGTKKRTTNTTQMNPTYNNGVSGAASSSGTTAAHQAAVRAAQLARNALAPPPPDAAYPRQQPQNMVAYPPYIPAVLLPSMRLLNDNQEILIRQTRESQDALRGEMAKVREDMKAISERSMKHEEEDKQARERHVEEVKALTIIADRMGTIQQNVEHVSGMIGKSKIPYGPQTRGMLDIMEGLEMDLQEWLEKARDPTSNDSASSLTPVETTPAPPPAAVLPVITPPVVRHEMATSPVKPLYANAAVSQTPPPPSPSIVSRPILPALVLSPVETQMQQDLTDLSPLSSVSDKPSTTADPDVSPDKTLISEPSEVTNDIAETATIGAAKDAAMEVDDHTTDPFLPAKTVDAQQPVKYMEIDTIDVQSTCRSADPTLDPPSSAYAPVTTTMCATPPRQVAPCNVQEREGSALPSTRLKTQRLAAFSPVDWTKALATSSARVPTRSSSFQSPTKAPFVPPATSSSPTRTYSLPAPPEGSIAALRQQTLGAPYLLDSTVDATKVDSPVRTTVIAGDAAEAAERMLSPETT</sequence>
<feature type="compositionally biased region" description="Low complexity" evidence="2">
    <location>
        <begin position="62"/>
        <end position="78"/>
    </location>
</feature>
<feature type="compositionally biased region" description="Polar residues" evidence="2">
    <location>
        <begin position="52"/>
        <end position="61"/>
    </location>
</feature>
<feature type="region of interest" description="Disordered" evidence="2">
    <location>
        <begin position="321"/>
        <end position="355"/>
    </location>
</feature>
<keyword evidence="4" id="KW-1185">Reference proteome</keyword>
<feature type="compositionally biased region" description="Polar residues" evidence="2">
    <location>
        <begin position="10"/>
        <end position="20"/>
    </location>
</feature>
<dbReference type="OrthoDB" id="436852at2759"/>
<dbReference type="EMBL" id="MU157853">
    <property type="protein sequence ID" value="KAF9528378.1"/>
    <property type="molecule type" value="Genomic_DNA"/>
</dbReference>
<protein>
    <submittedName>
        <fullName evidence="3">Uncharacterized protein</fullName>
    </submittedName>
</protein>
<evidence type="ECO:0000256" key="1">
    <source>
        <dbReference type="SAM" id="Coils"/>
    </source>
</evidence>
<accession>A0A9P6JQ08</accession>
<dbReference type="Proteomes" id="UP000807306">
    <property type="component" value="Unassembled WGS sequence"/>
</dbReference>
<feature type="compositionally biased region" description="Polar residues" evidence="2">
    <location>
        <begin position="321"/>
        <end position="336"/>
    </location>
</feature>
<feature type="region of interest" description="Disordered" evidence="2">
    <location>
        <begin position="233"/>
        <end position="257"/>
    </location>
</feature>
<gene>
    <name evidence="3" type="ORF">CPB83DRAFT_345076</name>
</gene>
<reference evidence="3" key="1">
    <citation type="submission" date="2020-11" db="EMBL/GenBank/DDBJ databases">
        <authorList>
            <consortium name="DOE Joint Genome Institute"/>
            <person name="Ahrendt S."/>
            <person name="Riley R."/>
            <person name="Andreopoulos W."/>
            <person name="Labutti K."/>
            <person name="Pangilinan J."/>
            <person name="Ruiz-Duenas F.J."/>
            <person name="Barrasa J.M."/>
            <person name="Sanchez-Garcia M."/>
            <person name="Camarero S."/>
            <person name="Miyauchi S."/>
            <person name="Serrano A."/>
            <person name="Linde D."/>
            <person name="Babiker R."/>
            <person name="Drula E."/>
            <person name="Ayuso-Fernandez I."/>
            <person name="Pacheco R."/>
            <person name="Padilla G."/>
            <person name="Ferreira P."/>
            <person name="Barriuso J."/>
            <person name="Kellner H."/>
            <person name="Castanera R."/>
            <person name="Alfaro M."/>
            <person name="Ramirez L."/>
            <person name="Pisabarro A.G."/>
            <person name="Kuo A."/>
            <person name="Tritt A."/>
            <person name="Lipzen A."/>
            <person name="He G."/>
            <person name="Yan M."/>
            <person name="Ng V."/>
            <person name="Cullen D."/>
            <person name="Martin F."/>
            <person name="Rosso M.-N."/>
            <person name="Henrissat B."/>
            <person name="Hibbett D."/>
            <person name="Martinez A.T."/>
            <person name="Grigoriev I.V."/>
        </authorList>
    </citation>
    <scope>NUCLEOTIDE SEQUENCE</scope>
    <source>
        <strain evidence="3">CBS 506.95</strain>
    </source>
</reference>
<feature type="compositionally biased region" description="Low complexity" evidence="2">
    <location>
        <begin position="22"/>
        <end position="41"/>
    </location>
</feature>
<organism evidence="3 4">
    <name type="scientific">Crepidotus variabilis</name>
    <dbReference type="NCBI Taxonomy" id="179855"/>
    <lineage>
        <taxon>Eukaryota</taxon>
        <taxon>Fungi</taxon>
        <taxon>Dikarya</taxon>
        <taxon>Basidiomycota</taxon>
        <taxon>Agaricomycotina</taxon>
        <taxon>Agaricomycetes</taxon>
        <taxon>Agaricomycetidae</taxon>
        <taxon>Agaricales</taxon>
        <taxon>Agaricineae</taxon>
        <taxon>Crepidotaceae</taxon>
        <taxon>Crepidotus</taxon>
    </lineage>
</organism>
<dbReference type="AlphaFoldDB" id="A0A9P6JQ08"/>
<feature type="compositionally biased region" description="Polar residues" evidence="2">
    <location>
        <begin position="497"/>
        <end position="506"/>
    </location>
</feature>
<feature type="region of interest" description="Disordered" evidence="2">
    <location>
        <begin position="1"/>
        <end position="78"/>
    </location>
</feature>
<feature type="coiled-coil region" evidence="1">
    <location>
        <begin position="138"/>
        <end position="165"/>
    </location>
</feature>
<evidence type="ECO:0000313" key="3">
    <source>
        <dbReference type="EMBL" id="KAF9528378.1"/>
    </source>
</evidence>
<feature type="region of interest" description="Disordered" evidence="2">
    <location>
        <begin position="474"/>
        <end position="508"/>
    </location>
</feature>
<keyword evidence="1" id="KW-0175">Coiled coil</keyword>
<evidence type="ECO:0000313" key="4">
    <source>
        <dbReference type="Proteomes" id="UP000807306"/>
    </source>
</evidence>
<name>A0A9P6JQ08_9AGAR</name>
<proteinExistence type="predicted"/>
<evidence type="ECO:0000256" key="2">
    <source>
        <dbReference type="SAM" id="MobiDB-lite"/>
    </source>
</evidence>
<feature type="compositionally biased region" description="Polar residues" evidence="2">
    <location>
        <begin position="474"/>
        <end position="489"/>
    </location>
</feature>
<comment type="caution">
    <text evidence="3">The sequence shown here is derived from an EMBL/GenBank/DDBJ whole genome shotgun (WGS) entry which is preliminary data.</text>
</comment>